<keyword evidence="3" id="KW-1003">Cell membrane</keyword>
<dbReference type="EMBL" id="SORI01000019">
    <property type="protein sequence ID" value="TDY56107.1"/>
    <property type="molecule type" value="Genomic_DNA"/>
</dbReference>
<accession>A0A4V3HFX3</accession>
<keyword evidence="4" id="KW-0997">Cell inner membrane</keyword>
<evidence type="ECO:0000256" key="7">
    <source>
        <dbReference type="ARBA" id="ARBA00023136"/>
    </source>
</evidence>
<dbReference type="InterPro" id="IPR007387">
    <property type="entry name" value="TRAP_DctQ"/>
</dbReference>
<keyword evidence="5 9" id="KW-0812">Transmembrane</keyword>
<comment type="similarity">
    <text evidence="8">Belongs to the TRAP transporter small permease family.</text>
</comment>
<feature type="transmembrane region" description="Helical" evidence="9">
    <location>
        <begin position="153"/>
        <end position="171"/>
    </location>
</feature>
<dbReference type="GO" id="GO:0022857">
    <property type="term" value="F:transmembrane transporter activity"/>
    <property type="evidence" value="ECO:0007669"/>
    <property type="project" value="TreeGrafter"/>
</dbReference>
<evidence type="ECO:0000256" key="6">
    <source>
        <dbReference type="ARBA" id="ARBA00022989"/>
    </source>
</evidence>
<reference evidence="11 12" key="1">
    <citation type="submission" date="2019-03" db="EMBL/GenBank/DDBJ databases">
        <title>Genomic Encyclopedia of Type Strains, Phase IV (KMG-IV): sequencing the most valuable type-strain genomes for metagenomic binning, comparative biology and taxonomic classification.</title>
        <authorList>
            <person name="Goeker M."/>
        </authorList>
    </citation>
    <scope>NUCLEOTIDE SEQUENCE [LARGE SCALE GENOMIC DNA]</scope>
    <source>
        <strain evidence="11 12">DSM 25964</strain>
    </source>
</reference>
<evidence type="ECO:0000256" key="1">
    <source>
        <dbReference type="ARBA" id="ARBA00004429"/>
    </source>
</evidence>
<organism evidence="11 12">
    <name type="scientific">Aminivibrio pyruvatiphilus</name>
    <dbReference type="NCBI Taxonomy" id="1005740"/>
    <lineage>
        <taxon>Bacteria</taxon>
        <taxon>Thermotogati</taxon>
        <taxon>Synergistota</taxon>
        <taxon>Synergistia</taxon>
        <taxon>Synergistales</taxon>
        <taxon>Aminobacteriaceae</taxon>
        <taxon>Aminivibrio</taxon>
    </lineage>
</organism>
<keyword evidence="2" id="KW-0813">Transport</keyword>
<evidence type="ECO:0000313" key="11">
    <source>
        <dbReference type="EMBL" id="TDY56107.1"/>
    </source>
</evidence>
<feature type="transmembrane region" description="Helical" evidence="9">
    <location>
        <begin position="106"/>
        <end position="125"/>
    </location>
</feature>
<dbReference type="AlphaFoldDB" id="A0A4V3HFX3"/>
<evidence type="ECO:0000313" key="12">
    <source>
        <dbReference type="Proteomes" id="UP000295066"/>
    </source>
</evidence>
<dbReference type="OrthoDB" id="4964541at2"/>
<evidence type="ECO:0000256" key="9">
    <source>
        <dbReference type="SAM" id="Phobius"/>
    </source>
</evidence>
<feature type="transmembrane region" description="Helical" evidence="9">
    <location>
        <begin position="64"/>
        <end position="82"/>
    </location>
</feature>
<dbReference type="GO" id="GO:0015740">
    <property type="term" value="P:C4-dicarboxylate transport"/>
    <property type="evidence" value="ECO:0007669"/>
    <property type="project" value="TreeGrafter"/>
</dbReference>
<proteinExistence type="inferred from homology"/>
<dbReference type="Pfam" id="PF04290">
    <property type="entry name" value="DctQ"/>
    <property type="match status" value="1"/>
</dbReference>
<feature type="domain" description="Tripartite ATP-independent periplasmic transporters DctQ component" evidence="10">
    <location>
        <begin position="41"/>
        <end position="179"/>
    </location>
</feature>
<evidence type="ECO:0000256" key="8">
    <source>
        <dbReference type="ARBA" id="ARBA00038436"/>
    </source>
</evidence>
<dbReference type="Proteomes" id="UP000295066">
    <property type="component" value="Unassembled WGS sequence"/>
</dbReference>
<gene>
    <name evidence="11" type="ORF">C8D99_11957</name>
</gene>
<name>A0A4V3HFX3_9BACT</name>
<sequence length="187" mass="21290">MSEREAMGCFPENRPDRKSPIDLVLLSFFSIVTVACSLLLSVVISAAAFTRYIIGGDLYGFEEWVKLFAFWLYFMGGAYGAYNDTHVSADVVDSYMKDGTLKRTVIFLRNLITTGISILFTWYGYDFFMFGFMGPLGTGIAIPKTTVWQIPLWTSYLAVFLGLIFMSYYFFMRMLRSFRALIKGGIL</sequence>
<protein>
    <submittedName>
        <fullName evidence="11">TRAP-type C4-dicarboxylate transport system permease small subunit</fullName>
    </submittedName>
</protein>
<evidence type="ECO:0000259" key="10">
    <source>
        <dbReference type="Pfam" id="PF04290"/>
    </source>
</evidence>
<keyword evidence="6 9" id="KW-1133">Transmembrane helix</keyword>
<keyword evidence="12" id="KW-1185">Reference proteome</keyword>
<comment type="subcellular location">
    <subcellularLocation>
        <location evidence="1">Cell inner membrane</location>
        <topology evidence="1">Multi-pass membrane protein</topology>
    </subcellularLocation>
</comment>
<dbReference type="PANTHER" id="PTHR35011:SF2">
    <property type="entry name" value="2,3-DIKETO-L-GULONATE TRAP TRANSPORTER SMALL PERMEASE PROTEIN YIAM"/>
    <property type="match status" value="1"/>
</dbReference>
<keyword evidence="7 9" id="KW-0472">Membrane</keyword>
<feature type="transmembrane region" description="Helical" evidence="9">
    <location>
        <begin position="21"/>
        <end position="44"/>
    </location>
</feature>
<dbReference type="RefSeq" id="WP_133958727.1">
    <property type="nucleotide sequence ID" value="NZ_SORI01000019.1"/>
</dbReference>
<evidence type="ECO:0000256" key="5">
    <source>
        <dbReference type="ARBA" id="ARBA00022692"/>
    </source>
</evidence>
<comment type="caution">
    <text evidence="11">The sequence shown here is derived from an EMBL/GenBank/DDBJ whole genome shotgun (WGS) entry which is preliminary data.</text>
</comment>
<dbReference type="GO" id="GO:0005886">
    <property type="term" value="C:plasma membrane"/>
    <property type="evidence" value="ECO:0007669"/>
    <property type="project" value="UniProtKB-SubCell"/>
</dbReference>
<dbReference type="InterPro" id="IPR055348">
    <property type="entry name" value="DctQ"/>
</dbReference>
<evidence type="ECO:0000256" key="4">
    <source>
        <dbReference type="ARBA" id="ARBA00022519"/>
    </source>
</evidence>
<evidence type="ECO:0000256" key="3">
    <source>
        <dbReference type="ARBA" id="ARBA00022475"/>
    </source>
</evidence>
<evidence type="ECO:0000256" key="2">
    <source>
        <dbReference type="ARBA" id="ARBA00022448"/>
    </source>
</evidence>
<dbReference type="PANTHER" id="PTHR35011">
    <property type="entry name" value="2,3-DIKETO-L-GULONATE TRAP TRANSPORTER SMALL PERMEASE PROTEIN YIAM"/>
    <property type="match status" value="1"/>
</dbReference>